<organism evidence="2 3">
    <name type="scientific">Nakamurella alba</name>
    <dbReference type="NCBI Taxonomy" id="2665158"/>
    <lineage>
        <taxon>Bacteria</taxon>
        <taxon>Bacillati</taxon>
        <taxon>Actinomycetota</taxon>
        <taxon>Actinomycetes</taxon>
        <taxon>Nakamurellales</taxon>
        <taxon>Nakamurellaceae</taxon>
        <taxon>Nakamurella</taxon>
    </lineage>
</organism>
<dbReference type="RefSeq" id="WP_154768253.1">
    <property type="nucleotide sequence ID" value="NZ_WLYK01000002.1"/>
</dbReference>
<sequence>MQFSRKLPVALAAMALAALTSVVGAGSAAAAPEKFACTVQANFPERVVVSTDTTAVPVTLTGCYGHLRYTSSDVINPKGTVQRLIFDGVRTETLMIYPWDGPGTYRTTNAWGVTKDSKPIAWNWTQTVVKYNAWAGVAATRSGDKTTVTVAAKRFSAYQGLIAYPNRVVGIQSAPSATGPWKNIGYVTVGPVGRATKVFEAEPDQFYRSFFGETGSFVSAVSRPVQR</sequence>
<evidence type="ECO:0000313" key="2">
    <source>
        <dbReference type="EMBL" id="MTD14255.1"/>
    </source>
</evidence>
<evidence type="ECO:0000313" key="3">
    <source>
        <dbReference type="Proteomes" id="UP000460221"/>
    </source>
</evidence>
<dbReference type="Proteomes" id="UP000460221">
    <property type="component" value="Unassembled WGS sequence"/>
</dbReference>
<accession>A0A7K1FJE7</accession>
<keyword evidence="3" id="KW-1185">Reference proteome</keyword>
<feature type="chain" id="PRO_5029447064" evidence="1">
    <location>
        <begin position="31"/>
        <end position="227"/>
    </location>
</feature>
<keyword evidence="1" id="KW-0732">Signal</keyword>
<evidence type="ECO:0000256" key="1">
    <source>
        <dbReference type="SAM" id="SignalP"/>
    </source>
</evidence>
<comment type="caution">
    <text evidence="2">The sequence shown here is derived from an EMBL/GenBank/DDBJ whole genome shotgun (WGS) entry which is preliminary data.</text>
</comment>
<name>A0A7K1FJE7_9ACTN</name>
<dbReference type="AlphaFoldDB" id="A0A7K1FJE7"/>
<gene>
    <name evidence="2" type="ORF">GIS00_09880</name>
</gene>
<feature type="signal peptide" evidence="1">
    <location>
        <begin position="1"/>
        <end position="30"/>
    </location>
</feature>
<protein>
    <submittedName>
        <fullName evidence="2">Uncharacterized protein</fullName>
    </submittedName>
</protein>
<reference evidence="2 3" key="1">
    <citation type="submission" date="2019-11" db="EMBL/GenBank/DDBJ databases">
        <authorList>
            <person name="Jiang L.-Q."/>
        </authorList>
    </citation>
    <scope>NUCLEOTIDE SEQUENCE [LARGE SCALE GENOMIC DNA]</scope>
    <source>
        <strain evidence="2 3">YIM 132087</strain>
    </source>
</reference>
<dbReference type="EMBL" id="WLYK01000002">
    <property type="protein sequence ID" value="MTD14255.1"/>
    <property type="molecule type" value="Genomic_DNA"/>
</dbReference>
<proteinExistence type="predicted"/>